<protein>
    <submittedName>
        <fullName evidence="2">Uncharacterized protein</fullName>
    </submittedName>
</protein>
<evidence type="ECO:0000313" key="2">
    <source>
        <dbReference type="EMBL" id="CAE0818210.1"/>
    </source>
</evidence>
<reference evidence="2" key="1">
    <citation type="submission" date="2021-01" db="EMBL/GenBank/DDBJ databases">
        <authorList>
            <person name="Corre E."/>
            <person name="Pelletier E."/>
            <person name="Niang G."/>
            <person name="Scheremetjew M."/>
            <person name="Finn R."/>
            <person name="Kale V."/>
            <person name="Holt S."/>
            <person name="Cochrane G."/>
            <person name="Meng A."/>
            <person name="Brown T."/>
            <person name="Cohen L."/>
        </authorList>
    </citation>
    <scope>NUCLEOTIDE SEQUENCE</scope>
    <source>
        <strain evidence="2">CCMP1594</strain>
    </source>
</reference>
<feature type="compositionally biased region" description="Low complexity" evidence="1">
    <location>
        <begin position="174"/>
        <end position="187"/>
    </location>
</feature>
<dbReference type="EMBL" id="HBJA01084300">
    <property type="protein sequence ID" value="CAE0818210.1"/>
    <property type="molecule type" value="Transcribed_RNA"/>
</dbReference>
<sequence>MVSFDAMKAGGTRMASLKANGPRGADPQRPPQEATPTTANLDRFHQLYASVADPQRDPLDCESLASFHDSPPMTTLGGTRAAQEACPTGGPVFKRLAMRQLHVDDEQEHERYEGATAPRQCQILAEPSALKLNLMDPRVNRSLESSYTREPFRPNLQLSYNGYEFSEHSGESGGCSSSRTISSGISSQETYPVPERDHCLTRRCLPDTSSDTSSDPVAPLSPHVHFGGTHTCPQSRSEMAFEIEDKLTFLLKNQASLPAEDRMEMLQEIHSLEHDYSVRCGGDAAVVKQPKPSPGKPKRDERELQQVFNRLSQPKRRESPKKPKIAPHKVSNPMYENVKPKVYDPKPKPVDPADGRRSKAGAKGKKAPAVGPKKFSGADYPQWQAWKIANGFTDEDEDQYVGAVDNEAYQPNACAHPLQHAAWPPTQDDLPTFAHEQQVCRRFSAASTVGVQSFHSADSVSQPFASAPSAAYPTPDLSAQVWPPREPAAHRSEWL</sequence>
<feature type="region of interest" description="Disordered" evidence="1">
    <location>
        <begin position="1"/>
        <end position="39"/>
    </location>
</feature>
<gene>
    <name evidence="2" type="ORF">EGYM00163_LOCUS29378</name>
</gene>
<evidence type="ECO:0000256" key="1">
    <source>
        <dbReference type="SAM" id="MobiDB-lite"/>
    </source>
</evidence>
<dbReference type="AlphaFoldDB" id="A0A7S4FX95"/>
<organism evidence="2">
    <name type="scientific">Eutreptiella gymnastica</name>
    <dbReference type="NCBI Taxonomy" id="73025"/>
    <lineage>
        <taxon>Eukaryota</taxon>
        <taxon>Discoba</taxon>
        <taxon>Euglenozoa</taxon>
        <taxon>Euglenida</taxon>
        <taxon>Spirocuta</taxon>
        <taxon>Euglenophyceae</taxon>
        <taxon>Eutreptiales</taxon>
        <taxon>Eutreptiaceae</taxon>
        <taxon>Eutreptiella</taxon>
    </lineage>
</organism>
<accession>A0A7S4FX95</accession>
<feature type="region of interest" description="Disordered" evidence="1">
    <location>
        <begin position="457"/>
        <end position="495"/>
    </location>
</feature>
<feature type="region of interest" description="Disordered" evidence="1">
    <location>
        <begin position="167"/>
        <end position="192"/>
    </location>
</feature>
<feature type="region of interest" description="Disordered" evidence="1">
    <location>
        <begin position="285"/>
        <end position="376"/>
    </location>
</feature>
<name>A0A7S4FX95_9EUGL</name>
<proteinExistence type="predicted"/>
<feature type="compositionally biased region" description="Basic and acidic residues" evidence="1">
    <location>
        <begin position="338"/>
        <end position="357"/>
    </location>
</feature>